<protein>
    <submittedName>
        <fullName evidence="3">Uncharacterized protein</fullName>
    </submittedName>
</protein>
<keyword evidence="2" id="KW-0732">Signal</keyword>
<keyword evidence="1" id="KW-0472">Membrane</keyword>
<name>A0ABQ4EJA2_9ACTN</name>
<accession>A0ABQ4EJA2</accession>
<gene>
    <name evidence="3" type="ORF">Pma05_14010</name>
</gene>
<sequence>MIARIPSPAIALGLAGLAVLAGLAAPAPPAAAHPFGPPSTARISVHGSRVDLAWLAAEDDWVALGQSLGAFEDPGLGTVATDLTGEQKLQRSPRVHDYLLDRITVRQDGTPCPGRLDTLDRLLSEGARLTFDCPADVVELDVTVGALTDLNQAYRTMLTSQTPAAPDRTLFTAAEQTHRVRFTPGAGGLPPSTVRTLAGVAAALLVGVAALVTVRRRRARSARLSRLDSARGRS</sequence>
<keyword evidence="1" id="KW-1133">Transmembrane helix</keyword>
<keyword evidence="1" id="KW-0812">Transmembrane</keyword>
<feature type="chain" id="PRO_5046572962" evidence="2">
    <location>
        <begin position="33"/>
        <end position="234"/>
    </location>
</feature>
<evidence type="ECO:0000313" key="4">
    <source>
        <dbReference type="Proteomes" id="UP000621500"/>
    </source>
</evidence>
<feature type="signal peptide" evidence="2">
    <location>
        <begin position="1"/>
        <end position="32"/>
    </location>
</feature>
<organism evidence="3 4">
    <name type="scientific">Plantactinospora mayteni</name>
    <dbReference type="NCBI Taxonomy" id="566021"/>
    <lineage>
        <taxon>Bacteria</taxon>
        <taxon>Bacillati</taxon>
        <taxon>Actinomycetota</taxon>
        <taxon>Actinomycetes</taxon>
        <taxon>Micromonosporales</taxon>
        <taxon>Micromonosporaceae</taxon>
        <taxon>Plantactinospora</taxon>
    </lineage>
</organism>
<feature type="transmembrane region" description="Helical" evidence="1">
    <location>
        <begin position="196"/>
        <end position="214"/>
    </location>
</feature>
<dbReference type="RefSeq" id="WP_203856438.1">
    <property type="nucleotide sequence ID" value="NZ_BAAAZQ010000005.1"/>
</dbReference>
<evidence type="ECO:0000313" key="3">
    <source>
        <dbReference type="EMBL" id="GIG94828.1"/>
    </source>
</evidence>
<comment type="caution">
    <text evidence="3">The sequence shown here is derived from an EMBL/GenBank/DDBJ whole genome shotgun (WGS) entry which is preliminary data.</text>
</comment>
<proteinExistence type="predicted"/>
<dbReference type="EMBL" id="BONX01000007">
    <property type="protein sequence ID" value="GIG94828.1"/>
    <property type="molecule type" value="Genomic_DNA"/>
</dbReference>
<dbReference type="Proteomes" id="UP000621500">
    <property type="component" value="Unassembled WGS sequence"/>
</dbReference>
<keyword evidence="4" id="KW-1185">Reference proteome</keyword>
<evidence type="ECO:0000256" key="1">
    <source>
        <dbReference type="SAM" id="Phobius"/>
    </source>
</evidence>
<evidence type="ECO:0000256" key="2">
    <source>
        <dbReference type="SAM" id="SignalP"/>
    </source>
</evidence>
<reference evidence="3 4" key="1">
    <citation type="submission" date="2021-01" db="EMBL/GenBank/DDBJ databases">
        <title>Whole genome shotgun sequence of Plantactinospora mayteni NBRC 109088.</title>
        <authorList>
            <person name="Komaki H."/>
            <person name="Tamura T."/>
        </authorList>
    </citation>
    <scope>NUCLEOTIDE SEQUENCE [LARGE SCALE GENOMIC DNA]</scope>
    <source>
        <strain evidence="3 4">NBRC 109088</strain>
    </source>
</reference>